<accession>A0A177AZT9</accession>
<dbReference type="Proteomes" id="UP000078046">
    <property type="component" value="Unassembled WGS sequence"/>
</dbReference>
<keyword evidence="1" id="KW-1133">Transmembrane helix</keyword>
<proteinExistence type="predicted"/>
<dbReference type="EMBL" id="LWCA01000855">
    <property type="protein sequence ID" value="OAF66694.1"/>
    <property type="molecule type" value="Genomic_DNA"/>
</dbReference>
<keyword evidence="1" id="KW-0812">Transmembrane</keyword>
<evidence type="ECO:0000313" key="2">
    <source>
        <dbReference type="EMBL" id="OAF66694.1"/>
    </source>
</evidence>
<dbReference type="AlphaFoldDB" id="A0A177AZT9"/>
<evidence type="ECO:0000313" key="3">
    <source>
        <dbReference type="Proteomes" id="UP000078046"/>
    </source>
</evidence>
<name>A0A177AZT9_9BILA</name>
<reference evidence="2 3" key="1">
    <citation type="submission" date="2016-04" db="EMBL/GenBank/DDBJ databases">
        <title>The genome of Intoshia linei affirms orthonectids as highly simplified spiralians.</title>
        <authorList>
            <person name="Mikhailov K.V."/>
            <person name="Slusarev G.S."/>
            <person name="Nikitin M.A."/>
            <person name="Logacheva M.D."/>
            <person name="Penin A."/>
            <person name="Aleoshin V."/>
            <person name="Panchin Y.V."/>
        </authorList>
    </citation>
    <scope>NUCLEOTIDE SEQUENCE [LARGE SCALE GENOMIC DNA]</scope>
    <source>
        <strain evidence="2">Intl2013</strain>
        <tissue evidence="2">Whole animal</tissue>
    </source>
</reference>
<evidence type="ECO:0000256" key="1">
    <source>
        <dbReference type="SAM" id="Phobius"/>
    </source>
</evidence>
<sequence>MNFHITFIFIVSTLSFLITVTNLHIYFNSGHSYVFNFVKKREITKPITKLEPLIIVPGFGFSKIYYKCNGIYDLCTSGKIWPFYAEKYYIKFLYASSVLETLLRLHYDKNDPIHAKDAAYAELFVNVNGYDADNVKYLDNKKKYCNNNYN</sequence>
<comment type="caution">
    <text evidence="2">The sequence shown here is derived from an EMBL/GenBank/DDBJ whole genome shotgun (WGS) entry which is preliminary data.</text>
</comment>
<feature type="transmembrane region" description="Helical" evidence="1">
    <location>
        <begin position="6"/>
        <end position="27"/>
    </location>
</feature>
<organism evidence="2 3">
    <name type="scientific">Intoshia linei</name>
    <dbReference type="NCBI Taxonomy" id="1819745"/>
    <lineage>
        <taxon>Eukaryota</taxon>
        <taxon>Metazoa</taxon>
        <taxon>Spiralia</taxon>
        <taxon>Lophotrochozoa</taxon>
        <taxon>Mesozoa</taxon>
        <taxon>Orthonectida</taxon>
        <taxon>Rhopaluridae</taxon>
        <taxon>Intoshia</taxon>
    </lineage>
</organism>
<keyword evidence="3" id="KW-1185">Reference proteome</keyword>
<gene>
    <name evidence="2" type="ORF">A3Q56_05588</name>
</gene>
<keyword evidence="1" id="KW-0472">Membrane</keyword>
<protein>
    <submittedName>
        <fullName evidence="2">Uncharacterized protein</fullName>
    </submittedName>
</protein>